<sequence>MPSGYSATLVWGTVVILSLTSISPSSCDGDFNELVQYDADDVRQFLFGGKSGDGSLILPPPGHQLVGTSGTGGRSHGSPEDMSLAVQDRKQMHFNAHTGKERSHMSGTDFVYMFLIISTIRKSYSNPEITITRLAYCIIM</sequence>
<dbReference type="Proteomes" id="UP000828390">
    <property type="component" value="Unassembled WGS sequence"/>
</dbReference>
<organism evidence="2 3">
    <name type="scientific">Dreissena polymorpha</name>
    <name type="common">Zebra mussel</name>
    <name type="synonym">Mytilus polymorpha</name>
    <dbReference type="NCBI Taxonomy" id="45954"/>
    <lineage>
        <taxon>Eukaryota</taxon>
        <taxon>Metazoa</taxon>
        <taxon>Spiralia</taxon>
        <taxon>Lophotrochozoa</taxon>
        <taxon>Mollusca</taxon>
        <taxon>Bivalvia</taxon>
        <taxon>Autobranchia</taxon>
        <taxon>Heteroconchia</taxon>
        <taxon>Euheterodonta</taxon>
        <taxon>Imparidentia</taxon>
        <taxon>Neoheterodontei</taxon>
        <taxon>Myida</taxon>
        <taxon>Dreissenoidea</taxon>
        <taxon>Dreissenidae</taxon>
        <taxon>Dreissena</taxon>
    </lineage>
</organism>
<proteinExistence type="predicted"/>
<evidence type="ECO:0000256" key="1">
    <source>
        <dbReference type="SAM" id="SignalP"/>
    </source>
</evidence>
<keyword evidence="1" id="KW-0732">Signal</keyword>
<reference evidence="2" key="1">
    <citation type="journal article" date="2019" name="bioRxiv">
        <title>The Genome of the Zebra Mussel, Dreissena polymorpha: A Resource for Invasive Species Research.</title>
        <authorList>
            <person name="McCartney M.A."/>
            <person name="Auch B."/>
            <person name="Kono T."/>
            <person name="Mallez S."/>
            <person name="Zhang Y."/>
            <person name="Obille A."/>
            <person name="Becker A."/>
            <person name="Abrahante J.E."/>
            <person name="Garbe J."/>
            <person name="Badalamenti J.P."/>
            <person name="Herman A."/>
            <person name="Mangelson H."/>
            <person name="Liachko I."/>
            <person name="Sullivan S."/>
            <person name="Sone E.D."/>
            <person name="Koren S."/>
            <person name="Silverstein K.A.T."/>
            <person name="Beckman K.B."/>
            <person name="Gohl D.M."/>
        </authorList>
    </citation>
    <scope>NUCLEOTIDE SEQUENCE</scope>
    <source>
        <strain evidence="2">Duluth1</strain>
        <tissue evidence="2">Whole animal</tissue>
    </source>
</reference>
<reference evidence="2" key="2">
    <citation type="submission" date="2020-11" db="EMBL/GenBank/DDBJ databases">
        <authorList>
            <person name="McCartney M.A."/>
            <person name="Auch B."/>
            <person name="Kono T."/>
            <person name="Mallez S."/>
            <person name="Becker A."/>
            <person name="Gohl D.M."/>
            <person name="Silverstein K.A.T."/>
            <person name="Koren S."/>
            <person name="Bechman K.B."/>
            <person name="Herman A."/>
            <person name="Abrahante J.E."/>
            <person name="Garbe J."/>
        </authorList>
    </citation>
    <scope>NUCLEOTIDE SEQUENCE</scope>
    <source>
        <strain evidence="2">Duluth1</strain>
        <tissue evidence="2">Whole animal</tissue>
    </source>
</reference>
<accession>A0A9D4IZ15</accession>
<dbReference type="AlphaFoldDB" id="A0A9D4IZ15"/>
<protein>
    <submittedName>
        <fullName evidence="2">Uncharacterized protein</fullName>
    </submittedName>
</protein>
<evidence type="ECO:0000313" key="3">
    <source>
        <dbReference type="Proteomes" id="UP000828390"/>
    </source>
</evidence>
<evidence type="ECO:0000313" key="2">
    <source>
        <dbReference type="EMBL" id="KAH3789964.1"/>
    </source>
</evidence>
<feature type="chain" id="PRO_5039413080" evidence="1">
    <location>
        <begin position="28"/>
        <end position="140"/>
    </location>
</feature>
<name>A0A9D4IZ15_DREPO</name>
<feature type="signal peptide" evidence="1">
    <location>
        <begin position="1"/>
        <end position="27"/>
    </location>
</feature>
<gene>
    <name evidence="2" type="ORF">DPMN_168156</name>
</gene>
<comment type="caution">
    <text evidence="2">The sequence shown here is derived from an EMBL/GenBank/DDBJ whole genome shotgun (WGS) entry which is preliminary data.</text>
</comment>
<dbReference type="EMBL" id="JAIWYP010000008">
    <property type="protein sequence ID" value="KAH3789964.1"/>
    <property type="molecule type" value="Genomic_DNA"/>
</dbReference>
<keyword evidence="3" id="KW-1185">Reference proteome</keyword>